<dbReference type="InterPro" id="IPR044516">
    <property type="entry name" value="UXS-like"/>
</dbReference>
<evidence type="ECO:0000259" key="5">
    <source>
        <dbReference type="Pfam" id="PF01370"/>
    </source>
</evidence>
<dbReference type="GO" id="GO:0048040">
    <property type="term" value="F:UDP-glucuronate decarboxylase activity"/>
    <property type="evidence" value="ECO:0007669"/>
    <property type="project" value="TreeGrafter"/>
</dbReference>
<keyword evidence="4" id="KW-0456">Lyase</keyword>
<name>A0A7C2K085_9PLAN</name>
<evidence type="ECO:0000256" key="1">
    <source>
        <dbReference type="ARBA" id="ARBA00001911"/>
    </source>
</evidence>
<dbReference type="InterPro" id="IPR036291">
    <property type="entry name" value="NAD(P)-bd_dom_sf"/>
</dbReference>
<dbReference type="Gene3D" id="3.40.50.720">
    <property type="entry name" value="NAD(P)-binding Rossmann-like Domain"/>
    <property type="match status" value="1"/>
</dbReference>
<comment type="cofactor">
    <cofactor evidence="1">
        <name>NAD(+)</name>
        <dbReference type="ChEBI" id="CHEBI:57540"/>
    </cofactor>
</comment>
<sequence>MHGLVTGGCGFIGSHLAERLLADGHGVTILDDLSTGAYRNVAHLEHHPALKLVIGSVLDENLVCETMHDCDVVFHLASAVGVKLIMDRPVHTITTIFRGTDVVLQFAARYRKRVLLASTSEVYGKSENVPFDEDGDRLEGPTSKHRWAYACAKALDEFLALAHWKESRLPVIVARLFNTVGPRQTGQYGMVVPNFVGRALANEPLVIHGDGQQSRCFAHVLDVVDALVSLAQTPAAYGQVINVGTDQEVTIRELAERVVQVTGSQSEIRHQPYETVYGEGFEDMRRRVPSLMKLQRLVGRVPQRSLNEIIRDVAQHLRGAT</sequence>
<evidence type="ECO:0000313" key="6">
    <source>
        <dbReference type="EMBL" id="HEN15980.1"/>
    </source>
</evidence>
<proteinExistence type="predicted"/>
<organism evidence="6">
    <name type="scientific">Schlesneria paludicola</name>
    <dbReference type="NCBI Taxonomy" id="360056"/>
    <lineage>
        <taxon>Bacteria</taxon>
        <taxon>Pseudomonadati</taxon>
        <taxon>Planctomycetota</taxon>
        <taxon>Planctomycetia</taxon>
        <taxon>Planctomycetales</taxon>
        <taxon>Planctomycetaceae</taxon>
        <taxon>Schlesneria</taxon>
    </lineage>
</organism>
<dbReference type="InterPro" id="IPR001509">
    <property type="entry name" value="Epimerase_deHydtase"/>
</dbReference>
<dbReference type="GO" id="GO:0033320">
    <property type="term" value="P:UDP-D-xylose biosynthetic process"/>
    <property type="evidence" value="ECO:0007669"/>
    <property type="project" value="UniProtKB-UniPathway"/>
</dbReference>
<feature type="domain" description="NAD-dependent epimerase/dehydratase" evidence="5">
    <location>
        <begin position="4"/>
        <end position="244"/>
    </location>
</feature>
<dbReference type="UniPathway" id="UPA00796">
    <property type="reaction ID" value="UER00771"/>
</dbReference>
<dbReference type="SUPFAM" id="SSF51735">
    <property type="entry name" value="NAD(P)-binding Rossmann-fold domains"/>
    <property type="match status" value="1"/>
</dbReference>
<dbReference type="EMBL" id="DSOK01000305">
    <property type="protein sequence ID" value="HEN15980.1"/>
    <property type="molecule type" value="Genomic_DNA"/>
</dbReference>
<reference evidence="6" key="1">
    <citation type="journal article" date="2020" name="mSystems">
        <title>Genome- and Community-Level Interaction Insights into Carbon Utilization and Element Cycling Functions of Hydrothermarchaeota in Hydrothermal Sediment.</title>
        <authorList>
            <person name="Zhou Z."/>
            <person name="Liu Y."/>
            <person name="Xu W."/>
            <person name="Pan J."/>
            <person name="Luo Z.H."/>
            <person name="Li M."/>
        </authorList>
    </citation>
    <scope>NUCLEOTIDE SEQUENCE [LARGE SCALE GENOMIC DNA]</scope>
    <source>
        <strain evidence="6">SpSt-339</strain>
    </source>
</reference>
<keyword evidence="2" id="KW-0210">Decarboxylase</keyword>
<dbReference type="GO" id="GO:0070403">
    <property type="term" value="F:NAD+ binding"/>
    <property type="evidence" value="ECO:0007669"/>
    <property type="project" value="InterPro"/>
</dbReference>
<dbReference type="Pfam" id="PF01370">
    <property type="entry name" value="Epimerase"/>
    <property type="match status" value="1"/>
</dbReference>
<dbReference type="GO" id="GO:0042732">
    <property type="term" value="P:D-xylose metabolic process"/>
    <property type="evidence" value="ECO:0007669"/>
    <property type="project" value="InterPro"/>
</dbReference>
<evidence type="ECO:0000256" key="4">
    <source>
        <dbReference type="ARBA" id="ARBA00023239"/>
    </source>
</evidence>
<dbReference type="PANTHER" id="PTHR43078:SF6">
    <property type="entry name" value="UDP-GLUCURONIC ACID DECARBOXYLASE 1"/>
    <property type="match status" value="1"/>
</dbReference>
<comment type="caution">
    <text evidence="6">The sequence shown here is derived from an EMBL/GenBank/DDBJ whole genome shotgun (WGS) entry which is preliminary data.</text>
</comment>
<dbReference type="PANTHER" id="PTHR43078">
    <property type="entry name" value="UDP-GLUCURONIC ACID DECARBOXYLASE-RELATED"/>
    <property type="match status" value="1"/>
</dbReference>
<keyword evidence="3" id="KW-0520">NAD</keyword>
<gene>
    <name evidence="6" type="ORF">ENQ76_10995</name>
</gene>
<protein>
    <submittedName>
        <fullName evidence="6">NAD-dependent epimerase/dehydratase family protein</fullName>
    </submittedName>
</protein>
<accession>A0A7C2K085</accession>
<evidence type="ECO:0000256" key="3">
    <source>
        <dbReference type="ARBA" id="ARBA00023027"/>
    </source>
</evidence>
<dbReference type="GO" id="GO:0005737">
    <property type="term" value="C:cytoplasm"/>
    <property type="evidence" value="ECO:0007669"/>
    <property type="project" value="TreeGrafter"/>
</dbReference>
<evidence type="ECO:0000256" key="2">
    <source>
        <dbReference type="ARBA" id="ARBA00022793"/>
    </source>
</evidence>
<dbReference type="AlphaFoldDB" id="A0A7C2K085"/>